<organism evidence="1 2">
    <name type="scientific">Diploptera punctata</name>
    <name type="common">Pacific beetle cockroach</name>
    <dbReference type="NCBI Taxonomy" id="6984"/>
    <lineage>
        <taxon>Eukaryota</taxon>
        <taxon>Metazoa</taxon>
        <taxon>Ecdysozoa</taxon>
        <taxon>Arthropoda</taxon>
        <taxon>Hexapoda</taxon>
        <taxon>Insecta</taxon>
        <taxon>Pterygota</taxon>
        <taxon>Neoptera</taxon>
        <taxon>Polyneoptera</taxon>
        <taxon>Dictyoptera</taxon>
        <taxon>Blattodea</taxon>
        <taxon>Blaberoidea</taxon>
        <taxon>Blaberidae</taxon>
        <taxon>Diplopterinae</taxon>
        <taxon>Diploptera</taxon>
    </lineage>
</organism>
<protein>
    <submittedName>
        <fullName evidence="1">Uncharacterized protein</fullName>
    </submittedName>
</protein>
<feature type="non-terminal residue" evidence="1">
    <location>
        <position position="65"/>
    </location>
</feature>
<sequence length="65" mass="7604">RLNDLNKNSITFSIFFATKQVQHSGGCEQKHRIQIPCRHVDYLYLRAVSDELGERSHQQISTMEK</sequence>
<accession>A0AAD7ZQ34</accession>
<evidence type="ECO:0000313" key="2">
    <source>
        <dbReference type="Proteomes" id="UP001233999"/>
    </source>
</evidence>
<reference evidence="1" key="2">
    <citation type="submission" date="2023-05" db="EMBL/GenBank/DDBJ databases">
        <authorList>
            <person name="Fouks B."/>
        </authorList>
    </citation>
    <scope>NUCLEOTIDE SEQUENCE</scope>
    <source>
        <strain evidence="1">Stay&amp;Tobe</strain>
        <tissue evidence="1">Testes</tissue>
    </source>
</reference>
<dbReference type="EMBL" id="JASPKZ010007398">
    <property type="protein sequence ID" value="KAJ9584541.1"/>
    <property type="molecule type" value="Genomic_DNA"/>
</dbReference>
<name>A0AAD7ZQ34_DIPPU</name>
<dbReference type="AlphaFoldDB" id="A0AAD7ZQ34"/>
<proteinExistence type="predicted"/>
<evidence type="ECO:0000313" key="1">
    <source>
        <dbReference type="EMBL" id="KAJ9584541.1"/>
    </source>
</evidence>
<gene>
    <name evidence="1" type="ORF">L9F63_021116</name>
</gene>
<keyword evidence="2" id="KW-1185">Reference proteome</keyword>
<feature type="non-terminal residue" evidence="1">
    <location>
        <position position="1"/>
    </location>
</feature>
<dbReference type="Proteomes" id="UP001233999">
    <property type="component" value="Unassembled WGS sequence"/>
</dbReference>
<reference evidence="1" key="1">
    <citation type="journal article" date="2023" name="IScience">
        <title>Live-bearing cockroach genome reveals convergent evolutionary mechanisms linked to viviparity in insects and beyond.</title>
        <authorList>
            <person name="Fouks B."/>
            <person name="Harrison M.C."/>
            <person name="Mikhailova A.A."/>
            <person name="Marchal E."/>
            <person name="English S."/>
            <person name="Carruthers M."/>
            <person name="Jennings E.C."/>
            <person name="Chiamaka E.L."/>
            <person name="Frigard R.A."/>
            <person name="Pippel M."/>
            <person name="Attardo G.M."/>
            <person name="Benoit J.B."/>
            <person name="Bornberg-Bauer E."/>
            <person name="Tobe S.S."/>
        </authorList>
    </citation>
    <scope>NUCLEOTIDE SEQUENCE</scope>
    <source>
        <strain evidence="1">Stay&amp;Tobe</strain>
    </source>
</reference>
<comment type="caution">
    <text evidence="1">The sequence shown here is derived from an EMBL/GenBank/DDBJ whole genome shotgun (WGS) entry which is preliminary data.</text>
</comment>